<accession>A0AAV2KLZ0</accession>
<dbReference type="AlphaFoldDB" id="A0AAV2KLZ0"/>
<name>A0AAV2KLZ0_KNICA</name>
<dbReference type="Proteomes" id="UP001497482">
    <property type="component" value="Chromosome 18"/>
</dbReference>
<dbReference type="EMBL" id="OZ035840">
    <property type="protein sequence ID" value="CAL1589256.1"/>
    <property type="molecule type" value="Genomic_DNA"/>
</dbReference>
<organism evidence="1 2">
    <name type="scientific">Knipowitschia caucasica</name>
    <name type="common">Caucasian dwarf goby</name>
    <name type="synonym">Pomatoschistus caucasicus</name>
    <dbReference type="NCBI Taxonomy" id="637954"/>
    <lineage>
        <taxon>Eukaryota</taxon>
        <taxon>Metazoa</taxon>
        <taxon>Chordata</taxon>
        <taxon>Craniata</taxon>
        <taxon>Vertebrata</taxon>
        <taxon>Euteleostomi</taxon>
        <taxon>Actinopterygii</taxon>
        <taxon>Neopterygii</taxon>
        <taxon>Teleostei</taxon>
        <taxon>Neoteleostei</taxon>
        <taxon>Acanthomorphata</taxon>
        <taxon>Gobiaria</taxon>
        <taxon>Gobiiformes</taxon>
        <taxon>Gobioidei</taxon>
        <taxon>Gobiidae</taxon>
        <taxon>Gobiinae</taxon>
        <taxon>Knipowitschia</taxon>
    </lineage>
</organism>
<protein>
    <submittedName>
        <fullName evidence="1">Uncharacterized protein</fullName>
    </submittedName>
</protein>
<evidence type="ECO:0000313" key="1">
    <source>
        <dbReference type="EMBL" id="CAL1589256.1"/>
    </source>
</evidence>
<keyword evidence="2" id="KW-1185">Reference proteome</keyword>
<reference evidence="1 2" key="1">
    <citation type="submission" date="2024-04" db="EMBL/GenBank/DDBJ databases">
        <authorList>
            <person name="Waldvogel A.-M."/>
            <person name="Schoenle A."/>
        </authorList>
    </citation>
    <scope>NUCLEOTIDE SEQUENCE [LARGE SCALE GENOMIC DNA]</scope>
</reference>
<evidence type="ECO:0000313" key="2">
    <source>
        <dbReference type="Proteomes" id="UP001497482"/>
    </source>
</evidence>
<sequence>MRSKQSSEGPHGPGLAYLSFYESPPLRSRLAVASEPQPVILRVQVRFSGLLPTGLCVWQGGGEAGKGGGGGGGKFIDFCVDEVMWLGVVRPTEAAEEKEEEGKLPQDWV</sequence>
<gene>
    <name evidence="1" type="ORF">KC01_LOCUS18898</name>
</gene>
<proteinExistence type="predicted"/>